<dbReference type="GO" id="GO:0005525">
    <property type="term" value="F:GTP binding"/>
    <property type="evidence" value="ECO:0007669"/>
    <property type="project" value="InterPro"/>
</dbReference>
<name>A0A9N9S5E7_9DIPT</name>
<proteinExistence type="inferred from homology"/>
<reference evidence="4" key="1">
    <citation type="submission" date="2022-01" db="EMBL/GenBank/DDBJ databases">
        <authorList>
            <person name="King R."/>
        </authorList>
    </citation>
    <scope>NUCLEOTIDE SEQUENCE</scope>
</reference>
<evidence type="ECO:0000313" key="4">
    <source>
        <dbReference type="EMBL" id="CAG9809860.1"/>
    </source>
</evidence>
<dbReference type="PRINTS" id="PR00449">
    <property type="entry name" value="RASTRNSFRMNG"/>
</dbReference>
<keyword evidence="5" id="KW-1185">Reference proteome</keyword>
<sequence length="421" mass="46807">MAEDSFSKPQYKTRSASISAPASSSLEAIINSQCDIDTPDDGGGTPNYRRRKPATRSQSARIPSGRTVRKKVSTTSQQPPTLYYDNKTHFTSEPYLMDESETLHQPVRRGSQRRPAQNNVSSNASVRRKSNIYLDVPGQNSNYLRVNETDDTVTLRTFSTSNKGIVNRGDSFRRRRSRSSSLIPPSPASPMKSSAASEISASPGPTDSYSVCMMGAQGVGKAALLSQFRTSECINAYESGRDSPCDQSISIILNGIESELKFLTDSKGNKDQIDGCDAFLIIYSVVDKSSFTRAEYFLTLLQDMDLVRSRCCILVGNKIDLARSRAISSQDGKCMACTYRVKFIEVSVGINHNVDELLAGTLTQIRLKKEHCELQGPKESSRSWYKNRNVVRASMKARQMITWIFGKEDSKFRNCENLNVL</sequence>
<dbReference type="Pfam" id="PF00071">
    <property type="entry name" value="Ras"/>
    <property type="match status" value="1"/>
</dbReference>
<dbReference type="SUPFAM" id="SSF52540">
    <property type="entry name" value="P-loop containing nucleoside triphosphate hydrolases"/>
    <property type="match status" value="1"/>
</dbReference>
<keyword evidence="2" id="KW-0597">Phosphoprotein</keyword>
<dbReference type="SMART" id="SM00173">
    <property type="entry name" value="RAS"/>
    <property type="match status" value="1"/>
</dbReference>
<comment type="similarity">
    <text evidence="1">Belongs to the small GTPase superfamily. RGK family.</text>
</comment>
<dbReference type="Proteomes" id="UP001153620">
    <property type="component" value="Chromosome 3"/>
</dbReference>
<feature type="region of interest" description="Disordered" evidence="3">
    <location>
        <begin position="103"/>
        <end position="126"/>
    </location>
</feature>
<dbReference type="GO" id="GO:0005246">
    <property type="term" value="F:calcium channel regulator activity"/>
    <property type="evidence" value="ECO:0007669"/>
    <property type="project" value="TreeGrafter"/>
</dbReference>
<gene>
    <name evidence="4" type="ORF">CHIRRI_LOCUS12680</name>
</gene>
<dbReference type="PANTHER" id="PTHR45775">
    <property type="entry name" value="RAD, GEM/KIR FAMILY MEMBER 2, ISOFORM C"/>
    <property type="match status" value="1"/>
</dbReference>
<evidence type="ECO:0000256" key="2">
    <source>
        <dbReference type="ARBA" id="ARBA00022553"/>
    </source>
</evidence>
<evidence type="ECO:0000256" key="1">
    <source>
        <dbReference type="ARBA" id="ARBA00008846"/>
    </source>
</evidence>
<feature type="compositionally biased region" description="Polar residues" evidence="3">
    <location>
        <begin position="114"/>
        <end position="125"/>
    </location>
</feature>
<dbReference type="Gene3D" id="3.40.50.300">
    <property type="entry name" value="P-loop containing nucleotide triphosphate hydrolases"/>
    <property type="match status" value="1"/>
</dbReference>
<dbReference type="GO" id="GO:0005886">
    <property type="term" value="C:plasma membrane"/>
    <property type="evidence" value="ECO:0007669"/>
    <property type="project" value="TreeGrafter"/>
</dbReference>
<feature type="compositionally biased region" description="Low complexity" evidence="3">
    <location>
        <begin position="179"/>
        <end position="197"/>
    </location>
</feature>
<dbReference type="InterPro" id="IPR027417">
    <property type="entry name" value="P-loop_NTPase"/>
</dbReference>
<dbReference type="GO" id="GO:0003924">
    <property type="term" value="F:GTPase activity"/>
    <property type="evidence" value="ECO:0007669"/>
    <property type="project" value="InterPro"/>
</dbReference>
<dbReference type="AlphaFoldDB" id="A0A9N9S5E7"/>
<organism evidence="4 5">
    <name type="scientific">Chironomus riparius</name>
    <dbReference type="NCBI Taxonomy" id="315576"/>
    <lineage>
        <taxon>Eukaryota</taxon>
        <taxon>Metazoa</taxon>
        <taxon>Ecdysozoa</taxon>
        <taxon>Arthropoda</taxon>
        <taxon>Hexapoda</taxon>
        <taxon>Insecta</taxon>
        <taxon>Pterygota</taxon>
        <taxon>Neoptera</taxon>
        <taxon>Endopterygota</taxon>
        <taxon>Diptera</taxon>
        <taxon>Nematocera</taxon>
        <taxon>Chironomoidea</taxon>
        <taxon>Chironomidae</taxon>
        <taxon>Chironominae</taxon>
        <taxon>Chironomus</taxon>
    </lineage>
</organism>
<dbReference type="OrthoDB" id="5239715at2759"/>
<dbReference type="PROSITE" id="PS51421">
    <property type="entry name" value="RAS"/>
    <property type="match status" value="1"/>
</dbReference>
<feature type="region of interest" description="Disordered" evidence="3">
    <location>
        <begin position="1"/>
        <end position="85"/>
    </location>
</feature>
<dbReference type="PANTHER" id="PTHR45775:SF1">
    <property type="entry name" value="RAD, GEM_KIR FAMILY MEMBER 3, ISOFORM E"/>
    <property type="match status" value="1"/>
</dbReference>
<feature type="compositionally biased region" description="Low complexity" evidence="3">
    <location>
        <begin position="15"/>
        <end position="30"/>
    </location>
</feature>
<evidence type="ECO:0000256" key="3">
    <source>
        <dbReference type="SAM" id="MobiDB-lite"/>
    </source>
</evidence>
<dbReference type="SMART" id="SM00175">
    <property type="entry name" value="RAB"/>
    <property type="match status" value="1"/>
</dbReference>
<reference evidence="4" key="2">
    <citation type="submission" date="2022-10" db="EMBL/GenBank/DDBJ databases">
        <authorList>
            <consortium name="ENA_rothamsted_submissions"/>
            <consortium name="culmorum"/>
            <person name="King R."/>
        </authorList>
    </citation>
    <scope>NUCLEOTIDE SEQUENCE</scope>
</reference>
<accession>A0A9N9S5E7</accession>
<evidence type="ECO:0000313" key="5">
    <source>
        <dbReference type="Proteomes" id="UP001153620"/>
    </source>
</evidence>
<dbReference type="FunFam" id="3.40.50.300:FF:000664">
    <property type="entry name" value="Uncharacterized protein, isoform B"/>
    <property type="match status" value="1"/>
</dbReference>
<dbReference type="InterPro" id="IPR001806">
    <property type="entry name" value="Small_GTPase"/>
</dbReference>
<dbReference type="PROSITE" id="PS51419">
    <property type="entry name" value="RAB"/>
    <property type="match status" value="1"/>
</dbReference>
<dbReference type="InterPro" id="IPR051641">
    <property type="entry name" value="RGK_GTP-binding_reg"/>
</dbReference>
<feature type="region of interest" description="Disordered" evidence="3">
    <location>
        <begin position="164"/>
        <end position="202"/>
    </location>
</feature>
<evidence type="ECO:0008006" key="6">
    <source>
        <dbReference type="Google" id="ProtNLM"/>
    </source>
</evidence>
<protein>
    <recommendedName>
        <fullName evidence="6">GTP-binding protein RAD</fullName>
    </recommendedName>
</protein>
<dbReference type="EMBL" id="OU895879">
    <property type="protein sequence ID" value="CAG9809860.1"/>
    <property type="molecule type" value="Genomic_DNA"/>
</dbReference>